<dbReference type="InterPro" id="IPR015421">
    <property type="entry name" value="PyrdxlP-dep_Trfase_major"/>
</dbReference>
<evidence type="ECO:0000313" key="2">
    <source>
        <dbReference type="Proteomes" id="UP000681720"/>
    </source>
</evidence>
<gene>
    <name evidence="1" type="ORF">GIL414_LOCUS38713</name>
</gene>
<feature type="non-terminal residue" evidence="1">
    <location>
        <position position="1"/>
    </location>
</feature>
<organism evidence="1 2">
    <name type="scientific">Rotaria magnacalcarata</name>
    <dbReference type="NCBI Taxonomy" id="392030"/>
    <lineage>
        <taxon>Eukaryota</taxon>
        <taxon>Metazoa</taxon>
        <taxon>Spiralia</taxon>
        <taxon>Gnathifera</taxon>
        <taxon>Rotifera</taxon>
        <taxon>Eurotatoria</taxon>
        <taxon>Bdelloidea</taxon>
        <taxon>Philodinida</taxon>
        <taxon>Philodinidae</taxon>
        <taxon>Rotaria</taxon>
    </lineage>
</organism>
<protein>
    <submittedName>
        <fullName evidence="1">Uncharacterized protein</fullName>
    </submittedName>
</protein>
<sequence length="47" mass="5453">TAPVPLWQKIVYHQQVTSMHASALSQMVALKLFEKWNLSGFDEHTQR</sequence>
<name>A0A8S2Z2Q7_9BILA</name>
<reference evidence="1" key="1">
    <citation type="submission" date="2021-02" db="EMBL/GenBank/DDBJ databases">
        <authorList>
            <person name="Nowell W R."/>
        </authorList>
    </citation>
    <scope>NUCLEOTIDE SEQUENCE</scope>
</reference>
<dbReference type="Proteomes" id="UP000681720">
    <property type="component" value="Unassembled WGS sequence"/>
</dbReference>
<dbReference type="EMBL" id="CAJOBJ010102882">
    <property type="protein sequence ID" value="CAF4596099.1"/>
    <property type="molecule type" value="Genomic_DNA"/>
</dbReference>
<evidence type="ECO:0000313" key="1">
    <source>
        <dbReference type="EMBL" id="CAF4596099.1"/>
    </source>
</evidence>
<proteinExistence type="predicted"/>
<accession>A0A8S2Z2Q7</accession>
<dbReference type="Gene3D" id="3.40.640.10">
    <property type="entry name" value="Type I PLP-dependent aspartate aminotransferase-like (Major domain)"/>
    <property type="match status" value="1"/>
</dbReference>
<dbReference type="AlphaFoldDB" id="A0A8S2Z2Q7"/>
<comment type="caution">
    <text evidence="1">The sequence shown here is derived from an EMBL/GenBank/DDBJ whole genome shotgun (WGS) entry which is preliminary data.</text>
</comment>